<dbReference type="InterPro" id="IPR001347">
    <property type="entry name" value="SIS_dom"/>
</dbReference>
<evidence type="ECO:0000259" key="5">
    <source>
        <dbReference type="PROSITE" id="PS51464"/>
    </source>
</evidence>
<keyword evidence="3" id="KW-0804">Transcription</keyword>
<dbReference type="Pfam" id="PF01380">
    <property type="entry name" value="SIS"/>
    <property type="match status" value="1"/>
</dbReference>
<dbReference type="EMBL" id="JBHUGH010000001">
    <property type="protein sequence ID" value="MFD1910617.1"/>
    <property type="molecule type" value="Genomic_DNA"/>
</dbReference>
<dbReference type="InterPro" id="IPR009057">
    <property type="entry name" value="Homeodomain-like_sf"/>
</dbReference>
<comment type="caution">
    <text evidence="6">The sequence shown here is derived from an EMBL/GenBank/DDBJ whole genome shotgun (WGS) entry which is preliminary data.</text>
</comment>
<proteinExistence type="predicted"/>
<dbReference type="Proteomes" id="UP001597353">
    <property type="component" value="Unassembled WGS sequence"/>
</dbReference>
<dbReference type="Gene3D" id="3.40.50.10490">
    <property type="entry name" value="Glucose-6-phosphate isomerase like protein, domain 1"/>
    <property type="match status" value="1"/>
</dbReference>
<evidence type="ECO:0000313" key="7">
    <source>
        <dbReference type="Proteomes" id="UP001597353"/>
    </source>
</evidence>
<evidence type="ECO:0000256" key="1">
    <source>
        <dbReference type="ARBA" id="ARBA00023015"/>
    </source>
</evidence>
<dbReference type="RefSeq" id="WP_390258394.1">
    <property type="nucleotide sequence ID" value="NZ_JBHUGH010000001.1"/>
</dbReference>
<dbReference type="SUPFAM" id="SSF46689">
    <property type="entry name" value="Homeodomain-like"/>
    <property type="match status" value="1"/>
</dbReference>
<accession>A0ABW4S122</accession>
<organism evidence="6 7">
    <name type="scientific">Halodurantibacterium flavum</name>
    <dbReference type="NCBI Taxonomy" id="1382802"/>
    <lineage>
        <taxon>Bacteria</taxon>
        <taxon>Pseudomonadati</taxon>
        <taxon>Pseudomonadota</taxon>
        <taxon>Alphaproteobacteria</taxon>
        <taxon>Rhodobacterales</taxon>
        <taxon>Paracoccaceae</taxon>
        <taxon>Halodurantibacterium</taxon>
    </lineage>
</organism>
<feature type="domain" description="HTH rpiR-type" evidence="4">
    <location>
        <begin position="3"/>
        <end position="79"/>
    </location>
</feature>
<gene>
    <name evidence="6" type="ORF">ACFSGJ_00135</name>
</gene>
<dbReference type="InterPro" id="IPR046348">
    <property type="entry name" value="SIS_dom_sf"/>
</dbReference>
<evidence type="ECO:0000256" key="2">
    <source>
        <dbReference type="ARBA" id="ARBA00023125"/>
    </source>
</evidence>
<protein>
    <submittedName>
        <fullName evidence="6">MurR/RpiR family transcriptional regulator</fullName>
    </submittedName>
</protein>
<dbReference type="InterPro" id="IPR047640">
    <property type="entry name" value="RpiR-like"/>
</dbReference>
<feature type="domain" description="SIS" evidence="5">
    <location>
        <begin position="130"/>
        <end position="272"/>
    </location>
</feature>
<dbReference type="PANTHER" id="PTHR30514">
    <property type="entry name" value="GLUCOKINASE"/>
    <property type="match status" value="1"/>
</dbReference>
<dbReference type="PANTHER" id="PTHR30514:SF18">
    <property type="entry name" value="RPIR-FAMILY TRANSCRIPTIONAL REGULATOR"/>
    <property type="match status" value="1"/>
</dbReference>
<dbReference type="PROSITE" id="PS51071">
    <property type="entry name" value="HTH_RPIR"/>
    <property type="match status" value="1"/>
</dbReference>
<evidence type="ECO:0000256" key="3">
    <source>
        <dbReference type="ARBA" id="ARBA00023163"/>
    </source>
</evidence>
<keyword evidence="2" id="KW-0238">DNA-binding</keyword>
<dbReference type="InterPro" id="IPR036388">
    <property type="entry name" value="WH-like_DNA-bd_sf"/>
</dbReference>
<dbReference type="PROSITE" id="PS51464">
    <property type="entry name" value="SIS"/>
    <property type="match status" value="1"/>
</dbReference>
<keyword evidence="7" id="KW-1185">Reference proteome</keyword>
<evidence type="ECO:0000259" key="4">
    <source>
        <dbReference type="PROSITE" id="PS51071"/>
    </source>
</evidence>
<dbReference type="CDD" id="cd05013">
    <property type="entry name" value="SIS_RpiR"/>
    <property type="match status" value="1"/>
</dbReference>
<dbReference type="Gene3D" id="1.10.10.10">
    <property type="entry name" value="Winged helix-like DNA-binding domain superfamily/Winged helix DNA-binding domain"/>
    <property type="match status" value="1"/>
</dbReference>
<keyword evidence="1" id="KW-0805">Transcription regulation</keyword>
<sequence>MSSELQERAQRHQSDLSPQLVRALRYLLSNADEIAMSSMRALSVKAEVTAPTMLRLVRRLGYADWNELRDEIQARVRNRDEGPLTARARSLASRPGHEALRQIISEAMAMDERNLQRSWHAIMPEQLEVAVSALRAARRVCFLGRRSCYPVAFSMAYAFGTIRDNGQLMSDNGVGLSTPLIGLDHRDMLVSVGFAPYSAETVELTQQAVKAGVAVLAITDSPISPLAEHAAHLFVAANEGPALFQSIIAAQSISQALIALIAAADGAKAVAAIEQREAQLQVLGAYR</sequence>
<dbReference type="InterPro" id="IPR035472">
    <property type="entry name" value="RpiR-like_SIS"/>
</dbReference>
<dbReference type="SUPFAM" id="SSF53697">
    <property type="entry name" value="SIS domain"/>
    <property type="match status" value="1"/>
</dbReference>
<name>A0ABW4S122_9RHOB</name>
<evidence type="ECO:0000313" key="6">
    <source>
        <dbReference type="EMBL" id="MFD1910617.1"/>
    </source>
</evidence>
<dbReference type="InterPro" id="IPR000281">
    <property type="entry name" value="HTH_RpiR"/>
</dbReference>
<reference evidence="7" key="1">
    <citation type="journal article" date="2019" name="Int. J. Syst. Evol. Microbiol.">
        <title>The Global Catalogue of Microorganisms (GCM) 10K type strain sequencing project: providing services to taxonomists for standard genome sequencing and annotation.</title>
        <authorList>
            <consortium name="The Broad Institute Genomics Platform"/>
            <consortium name="The Broad Institute Genome Sequencing Center for Infectious Disease"/>
            <person name="Wu L."/>
            <person name="Ma J."/>
        </authorList>
    </citation>
    <scope>NUCLEOTIDE SEQUENCE [LARGE SCALE GENOMIC DNA]</scope>
    <source>
        <strain evidence="7">CGMCC 4.7242</strain>
    </source>
</reference>